<feature type="chain" id="PRO_5018077724" description="cellulase" evidence="7">
    <location>
        <begin position="19"/>
        <end position="387"/>
    </location>
</feature>
<dbReference type="AlphaFoldDB" id="A0A3M7BVM9"/>
<evidence type="ECO:0000256" key="3">
    <source>
        <dbReference type="ARBA" id="ARBA00012601"/>
    </source>
</evidence>
<organism evidence="9 10">
    <name type="scientific">Hortaea werneckii</name>
    <name type="common">Black yeast</name>
    <name type="synonym">Cladosporium werneckii</name>
    <dbReference type="NCBI Taxonomy" id="91943"/>
    <lineage>
        <taxon>Eukaryota</taxon>
        <taxon>Fungi</taxon>
        <taxon>Dikarya</taxon>
        <taxon>Ascomycota</taxon>
        <taxon>Pezizomycotina</taxon>
        <taxon>Dothideomycetes</taxon>
        <taxon>Dothideomycetidae</taxon>
        <taxon>Mycosphaerellales</taxon>
        <taxon>Teratosphaeriaceae</taxon>
        <taxon>Hortaea</taxon>
    </lineage>
</organism>
<evidence type="ECO:0000256" key="5">
    <source>
        <dbReference type="ARBA" id="ARBA00023295"/>
    </source>
</evidence>
<dbReference type="GO" id="GO:0008810">
    <property type="term" value="F:cellulase activity"/>
    <property type="evidence" value="ECO:0007669"/>
    <property type="project" value="UniProtKB-EC"/>
</dbReference>
<evidence type="ECO:0000256" key="6">
    <source>
        <dbReference type="RuleBase" id="RU361153"/>
    </source>
</evidence>
<gene>
    <name evidence="9" type="ORF">D0865_10976</name>
</gene>
<evidence type="ECO:0000256" key="7">
    <source>
        <dbReference type="SAM" id="SignalP"/>
    </source>
</evidence>
<accession>A0A3M7BVM9</accession>
<dbReference type="SUPFAM" id="SSF51445">
    <property type="entry name" value="(Trans)glycosidases"/>
    <property type="match status" value="1"/>
</dbReference>
<sequence>MRLTSFLYTSLAVGNALAAPAPESSLDKRAGNFKFFGVNEAGPEFGNQNLPDYLLNSIALEGVYNKDYVFPTLSTILRTKSGINTIEQYDTFISKGFNTFRLNIQMERLAPNAINGNLDTTYLNMIKEQVNYVTGKGAYMMINPHNYGRYYGQIYRDTQSFGQFWAHLAQEFKSNSRVIFDTDNEFHDEPGQLVADLNQAAINAIRATGATSQYIAVEGNAWTGAWTWTTAKGTDGLTNAQTMGNLKDPSNKILYEVSGARFTLTCEPQPGNADYLVQMHQYLDSDGSGTSTTCVSSTIGSERLKAATEWLRANGKKGLLGEYAGAVNPTCQAAVKDMLSYMVKNKDVWEGAVWWAAGPWWGDYMFSIEPTNGPAYNTYVPLIAQYA</sequence>
<dbReference type="PANTHER" id="PTHR34142:SF1">
    <property type="entry name" value="GLYCOSIDE HYDROLASE FAMILY 5 DOMAIN-CONTAINING PROTEIN"/>
    <property type="match status" value="1"/>
</dbReference>
<feature type="signal peptide" evidence="7">
    <location>
        <begin position="1"/>
        <end position="18"/>
    </location>
</feature>
<keyword evidence="4 6" id="KW-0378">Hydrolase</keyword>
<dbReference type="InterPro" id="IPR001547">
    <property type="entry name" value="Glyco_hydro_5"/>
</dbReference>
<evidence type="ECO:0000256" key="2">
    <source>
        <dbReference type="ARBA" id="ARBA00005641"/>
    </source>
</evidence>
<evidence type="ECO:0000313" key="10">
    <source>
        <dbReference type="Proteomes" id="UP000270230"/>
    </source>
</evidence>
<reference evidence="9 10" key="1">
    <citation type="journal article" date="2018" name="BMC Genomics">
        <title>Genomic evidence for intraspecific hybridization in a clonal and extremely halotolerant yeast.</title>
        <authorList>
            <person name="Gostincar C."/>
            <person name="Stajich J.E."/>
            <person name="Zupancic J."/>
            <person name="Zalar P."/>
            <person name="Gunde-Cimerman N."/>
        </authorList>
    </citation>
    <scope>NUCLEOTIDE SEQUENCE [LARGE SCALE GENOMIC DNA]</scope>
    <source>
        <strain evidence="9 10">EXF-151</strain>
    </source>
</reference>
<comment type="caution">
    <text evidence="9">The sequence shown here is derived from an EMBL/GenBank/DDBJ whole genome shotgun (WGS) entry which is preliminary data.</text>
</comment>
<dbReference type="Proteomes" id="UP000270230">
    <property type="component" value="Unassembled WGS sequence"/>
</dbReference>
<dbReference type="Pfam" id="PF00150">
    <property type="entry name" value="Cellulase"/>
    <property type="match status" value="1"/>
</dbReference>
<name>A0A3M7BVM9_HORWE</name>
<evidence type="ECO:0000259" key="8">
    <source>
        <dbReference type="Pfam" id="PF00150"/>
    </source>
</evidence>
<comment type="catalytic activity">
    <reaction evidence="1">
        <text>Endohydrolysis of (1-&gt;4)-beta-D-glucosidic linkages in cellulose, lichenin and cereal beta-D-glucans.</text>
        <dbReference type="EC" id="3.2.1.4"/>
    </reaction>
</comment>
<proteinExistence type="inferred from homology"/>
<protein>
    <recommendedName>
        <fullName evidence="3">cellulase</fullName>
        <ecNumber evidence="3">3.2.1.4</ecNumber>
    </recommendedName>
</protein>
<evidence type="ECO:0000256" key="1">
    <source>
        <dbReference type="ARBA" id="ARBA00000966"/>
    </source>
</evidence>
<dbReference type="GO" id="GO:0009251">
    <property type="term" value="P:glucan catabolic process"/>
    <property type="evidence" value="ECO:0007669"/>
    <property type="project" value="TreeGrafter"/>
</dbReference>
<dbReference type="PANTHER" id="PTHR34142">
    <property type="entry name" value="ENDO-BETA-1,4-GLUCANASE A"/>
    <property type="match status" value="1"/>
</dbReference>
<keyword evidence="5 6" id="KW-0326">Glycosidase</keyword>
<dbReference type="InterPro" id="IPR017853">
    <property type="entry name" value="GH"/>
</dbReference>
<comment type="similarity">
    <text evidence="2 6">Belongs to the glycosyl hydrolase 5 (cellulase A) family.</text>
</comment>
<keyword evidence="7" id="KW-0732">Signal</keyword>
<dbReference type="Gene3D" id="3.20.20.80">
    <property type="entry name" value="Glycosidases"/>
    <property type="match status" value="2"/>
</dbReference>
<feature type="domain" description="Glycoside hydrolase family 5" evidence="8">
    <location>
        <begin position="84"/>
        <end position="357"/>
    </location>
</feature>
<dbReference type="OrthoDB" id="5823761at2759"/>
<evidence type="ECO:0000313" key="9">
    <source>
        <dbReference type="EMBL" id="RMY43831.1"/>
    </source>
</evidence>
<dbReference type="EMBL" id="QWIN01001126">
    <property type="protein sequence ID" value="RMY43831.1"/>
    <property type="molecule type" value="Genomic_DNA"/>
</dbReference>
<evidence type="ECO:0000256" key="4">
    <source>
        <dbReference type="ARBA" id="ARBA00022801"/>
    </source>
</evidence>
<dbReference type="EC" id="3.2.1.4" evidence="3"/>